<dbReference type="EMBL" id="BGPR01025276">
    <property type="protein sequence ID" value="GBN94048.1"/>
    <property type="molecule type" value="Genomic_DNA"/>
</dbReference>
<evidence type="ECO:0000313" key="2">
    <source>
        <dbReference type="EMBL" id="GBN94042.1"/>
    </source>
</evidence>
<dbReference type="EMBL" id="BGPR01025272">
    <property type="protein sequence ID" value="GBN94042.1"/>
    <property type="molecule type" value="Genomic_DNA"/>
</dbReference>
<keyword evidence="6" id="KW-1185">Reference proteome</keyword>
<proteinExistence type="predicted"/>
<feature type="region of interest" description="Disordered" evidence="1">
    <location>
        <begin position="72"/>
        <end position="92"/>
    </location>
</feature>
<protein>
    <submittedName>
        <fullName evidence="3">Uncharacterized protein</fullName>
    </submittedName>
</protein>
<comment type="caution">
    <text evidence="3">The sequence shown here is derived from an EMBL/GenBank/DDBJ whole genome shotgun (WGS) entry which is preliminary data.</text>
</comment>
<evidence type="ECO:0000313" key="3">
    <source>
        <dbReference type="EMBL" id="GBN94043.1"/>
    </source>
</evidence>
<organism evidence="3 6">
    <name type="scientific">Araneus ventricosus</name>
    <name type="common">Orbweaver spider</name>
    <name type="synonym">Epeira ventricosa</name>
    <dbReference type="NCBI Taxonomy" id="182803"/>
    <lineage>
        <taxon>Eukaryota</taxon>
        <taxon>Metazoa</taxon>
        <taxon>Ecdysozoa</taxon>
        <taxon>Arthropoda</taxon>
        <taxon>Chelicerata</taxon>
        <taxon>Arachnida</taxon>
        <taxon>Araneae</taxon>
        <taxon>Araneomorphae</taxon>
        <taxon>Entelegynae</taxon>
        <taxon>Araneoidea</taxon>
        <taxon>Araneidae</taxon>
        <taxon>Araneus</taxon>
    </lineage>
</organism>
<evidence type="ECO:0000256" key="1">
    <source>
        <dbReference type="SAM" id="MobiDB-lite"/>
    </source>
</evidence>
<reference evidence="3 6" key="1">
    <citation type="journal article" date="2019" name="Sci. Rep.">
        <title>Orb-weaving spider Araneus ventricosus genome elucidates the spidroin gene catalogue.</title>
        <authorList>
            <person name="Kono N."/>
            <person name="Nakamura H."/>
            <person name="Ohtoshi R."/>
            <person name="Moran D.A.P."/>
            <person name="Shinohara A."/>
            <person name="Yoshida Y."/>
            <person name="Fujiwara M."/>
            <person name="Mori M."/>
            <person name="Tomita M."/>
            <person name="Arakawa K."/>
        </authorList>
    </citation>
    <scope>NUCLEOTIDE SEQUENCE [LARGE SCALE GENOMIC DNA]</scope>
</reference>
<dbReference type="EMBL" id="BGPR01025277">
    <property type="protein sequence ID" value="GBN94051.1"/>
    <property type="molecule type" value="Genomic_DNA"/>
</dbReference>
<evidence type="ECO:0000313" key="5">
    <source>
        <dbReference type="EMBL" id="GBN94051.1"/>
    </source>
</evidence>
<feature type="compositionally biased region" description="Basic and acidic residues" evidence="1">
    <location>
        <begin position="79"/>
        <end position="92"/>
    </location>
</feature>
<evidence type="ECO:0000313" key="6">
    <source>
        <dbReference type="Proteomes" id="UP000499080"/>
    </source>
</evidence>
<evidence type="ECO:0000313" key="4">
    <source>
        <dbReference type="EMBL" id="GBN94048.1"/>
    </source>
</evidence>
<sequence length="104" mass="11600">MFQRTLLEVRLISSHVTAKNCCCCRVCRVARTFRRSVGKCSDIEESESTDADLSAIPTGGCMCHGNGAAGRIPTSYKSPTKDKEHRNMDHENRVSNVQIRILML</sequence>
<dbReference type="AlphaFoldDB" id="A0A4Y2T2E5"/>
<name>A0A4Y2T2E5_ARAVE</name>
<gene>
    <name evidence="5" type="ORF">AVEN_175590_1</name>
    <name evidence="2" type="ORF">AVEN_264468_1</name>
    <name evidence="3" type="ORF">AVEN_74553_1</name>
    <name evidence="4" type="ORF">AVEN_97041_1</name>
</gene>
<dbReference type="EMBL" id="BGPR01025273">
    <property type="protein sequence ID" value="GBN94043.1"/>
    <property type="molecule type" value="Genomic_DNA"/>
</dbReference>
<dbReference type="Proteomes" id="UP000499080">
    <property type="component" value="Unassembled WGS sequence"/>
</dbReference>
<accession>A0A4Y2T2E5</accession>